<dbReference type="AlphaFoldDB" id="A0AAN2CAW0"/>
<evidence type="ECO:0000256" key="3">
    <source>
        <dbReference type="ARBA" id="ARBA00022692"/>
    </source>
</evidence>
<dbReference type="GO" id="GO:0005886">
    <property type="term" value="C:plasma membrane"/>
    <property type="evidence" value="ECO:0007669"/>
    <property type="project" value="UniProtKB-SubCell"/>
</dbReference>
<dbReference type="Pfam" id="PF00482">
    <property type="entry name" value="T2SSF"/>
    <property type="match status" value="1"/>
</dbReference>
<proteinExistence type="predicted"/>
<comment type="subcellular location">
    <subcellularLocation>
        <location evidence="1">Cell membrane</location>
        <topology evidence="1">Multi-pass membrane protein</topology>
    </subcellularLocation>
</comment>
<dbReference type="InterPro" id="IPR018076">
    <property type="entry name" value="T2SS_GspF_dom"/>
</dbReference>
<feature type="transmembrane region" description="Helical" evidence="6">
    <location>
        <begin position="227"/>
        <end position="246"/>
    </location>
</feature>
<feature type="domain" description="Type II secretion system protein GspF" evidence="7">
    <location>
        <begin position="118"/>
        <end position="244"/>
    </location>
</feature>
<gene>
    <name evidence="8" type="ORF">WPS_22930</name>
</gene>
<sequence length="286" mass="31351">MAAVAPFAIVLFGVAAIGLLFTSFWAPILKRLEGIGTQFTIDLDICDMRIQPTQYVLVWLGIGVGAWVLTLLLLRPAPLIAFLLLLAFVPLSYLMARTWLRRKRAARVALFREQLETALRTLAGGLRVGLGIRQALIMVGEQSRDPVKLEFTRVVGLTNIGMSILDAFDQMALRMTNPETGMLARVIRVQSQTGGDLATVLDNLATTIRDRRRLFRRISAVTAQGRATGWLLGMLPIGVGLFVVISQPMLRGAMLQTTLGQVLLAIALALDALAVYFLLKITKVDP</sequence>
<evidence type="ECO:0000256" key="4">
    <source>
        <dbReference type="ARBA" id="ARBA00022989"/>
    </source>
</evidence>
<feature type="transmembrane region" description="Helical" evidence="6">
    <location>
        <begin position="258"/>
        <end position="279"/>
    </location>
</feature>
<dbReference type="PANTHER" id="PTHR35007">
    <property type="entry name" value="INTEGRAL MEMBRANE PROTEIN-RELATED"/>
    <property type="match status" value="1"/>
</dbReference>
<name>A0AAN2CAW0_UNVUL</name>
<dbReference type="EMBL" id="AP025523">
    <property type="protein sequence ID" value="BDE07017.1"/>
    <property type="molecule type" value="Genomic_DNA"/>
</dbReference>
<dbReference type="KEGG" id="vab:WPS_22930"/>
<feature type="transmembrane region" description="Helical" evidence="6">
    <location>
        <begin position="55"/>
        <end position="74"/>
    </location>
</feature>
<feature type="transmembrane region" description="Helical" evidence="6">
    <location>
        <begin position="80"/>
        <end position="100"/>
    </location>
</feature>
<accession>A0AAN2CAW0</accession>
<keyword evidence="9" id="KW-1185">Reference proteome</keyword>
<dbReference type="Gene3D" id="1.20.81.30">
    <property type="entry name" value="Type II secretion system (T2SS), domain F"/>
    <property type="match status" value="1"/>
</dbReference>
<evidence type="ECO:0000259" key="7">
    <source>
        <dbReference type="Pfam" id="PF00482"/>
    </source>
</evidence>
<evidence type="ECO:0000256" key="6">
    <source>
        <dbReference type="SAM" id="Phobius"/>
    </source>
</evidence>
<keyword evidence="4 6" id="KW-1133">Transmembrane helix</keyword>
<evidence type="ECO:0000256" key="5">
    <source>
        <dbReference type="ARBA" id="ARBA00023136"/>
    </source>
</evidence>
<dbReference type="RefSeq" id="WP_317994635.1">
    <property type="nucleotide sequence ID" value="NZ_AP025523.1"/>
</dbReference>
<evidence type="ECO:0000256" key="1">
    <source>
        <dbReference type="ARBA" id="ARBA00004651"/>
    </source>
</evidence>
<reference evidence="8 9" key="1">
    <citation type="journal article" date="2022" name="ISME Commun">
        <title>Vulcanimicrobium alpinus gen. nov. sp. nov., the first cultivated representative of the candidate phylum 'Eremiobacterota', is a metabolically versatile aerobic anoxygenic phototroph.</title>
        <authorList>
            <person name="Yabe S."/>
            <person name="Muto K."/>
            <person name="Abe K."/>
            <person name="Yokota A."/>
            <person name="Staudigel H."/>
            <person name="Tebo B.M."/>
        </authorList>
    </citation>
    <scope>NUCLEOTIDE SEQUENCE [LARGE SCALE GENOMIC DNA]</scope>
    <source>
        <strain evidence="8 9">WC8-2</strain>
    </source>
</reference>
<protein>
    <recommendedName>
        <fullName evidence="7">Type II secretion system protein GspF domain-containing protein</fullName>
    </recommendedName>
</protein>
<organism evidence="8 9">
    <name type="scientific">Vulcanimicrobium alpinum</name>
    <dbReference type="NCBI Taxonomy" id="3016050"/>
    <lineage>
        <taxon>Bacteria</taxon>
        <taxon>Bacillati</taxon>
        <taxon>Vulcanimicrobiota</taxon>
        <taxon>Vulcanimicrobiia</taxon>
        <taxon>Vulcanimicrobiales</taxon>
        <taxon>Vulcanimicrobiaceae</taxon>
        <taxon>Vulcanimicrobium</taxon>
    </lineage>
</organism>
<keyword evidence="2" id="KW-1003">Cell membrane</keyword>
<dbReference type="Proteomes" id="UP001317532">
    <property type="component" value="Chromosome"/>
</dbReference>
<evidence type="ECO:0000313" key="8">
    <source>
        <dbReference type="EMBL" id="BDE07017.1"/>
    </source>
</evidence>
<dbReference type="PANTHER" id="PTHR35007:SF1">
    <property type="entry name" value="PILUS ASSEMBLY PROTEIN"/>
    <property type="match status" value="1"/>
</dbReference>
<evidence type="ECO:0000256" key="2">
    <source>
        <dbReference type="ARBA" id="ARBA00022475"/>
    </source>
</evidence>
<feature type="transmembrane region" description="Helical" evidence="6">
    <location>
        <begin position="6"/>
        <end position="26"/>
    </location>
</feature>
<keyword evidence="3 6" id="KW-0812">Transmembrane</keyword>
<keyword evidence="5 6" id="KW-0472">Membrane</keyword>
<dbReference type="InterPro" id="IPR042094">
    <property type="entry name" value="T2SS_GspF_sf"/>
</dbReference>
<evidence type="ECO:0000313" key="9">
    <source>
        <dbReference type="Proteomes" id="UP001317532"/>
    </source>
</evidence>